<proteinExistence type="predicted"/>
<dbReference type="EMBL" id="DVHM01000072">
    <property type="protein sequence ID" value="HIR70502.1"/>
    <property type="molecule type" value="Genomic_DNA"/>
</dbReference>
<organism evidence="2 3">
    <name type="scientific">Candidatus Pullilachnospira gallistercoris</name>
    <dbReference type="NCBI Taxonomy" id="2840911"/>
    <lineage>
        <taxon>Bacteria</taxon>
        <taxon>Bacillati</taxon>
        <taxon>Bacillota</taxon>
        <taxon>Clostridia</taxon>
        <taxon>Lachnospirales</taxon>
        <taxon>Lachnospiraceae</taxon>
        <taxon>Lachnospiraceae incertae sedis</taxon>
        <taxon>Candidatus Pullilachnospira</taxon>
    </lineage>
</organism>
<keyword evidence="1" id="KW-0812">Transmembrane</keyword>
<accession>A0A9D1JAJ1</accession>
<reference evidence="2" key="1">
    <citation type="submission" date="2020-10" db="EMBL/GenBank/DDBJ databases">
        <authorList>
            <person name="Gilroy R."/>
        </authorList>
    </citation>
    <scope>NUCLEOTIDE SEQUENCE</scope>
    <source>
        <strain evidence="2">ChiSjej5B23-6657</strain>
    </source>
</reference>
<evidence type="ECO:0000313" key="3">
    <source>
        <dbReference type="Proteomes" id="UP000823912"/>
    </source>
</evidence>
<protein>
    <recommendedName>
        <fullName evidence="4">Zn-finger containing protein</fullName>
    </recommendedName>
</protein>
<dbReference type="AlphaFoldDB" id="A0A9D1JAJ1"/>
<keyword evidence="1" id="KW-0472">Membrane</keyword>
<feature type="transmembrane region" description="Helical" evidence="1">
    <location>
        <begin position="23"/>
        <end position="54"/>
    </location>
</feature>
<comment type="caution">
    <text evidence="2">The sequence shown here is derived from an EMBL/GenBank/DDBJ whole genome shotgun (WGS) entry which is preliminary data.</text>
</comment>
<name>A0A9D1JAJ1_9FIRM</name>
<dbReference type="CDD" id="cd20335">
    <property type="entry name" value="BRcat_RBR"/>
    <property type="match status" value="1"/>
</dbReference>
<keyword evidence="1" id="KW-1133">Transmembrane helix</keyword>
<evidence type="ECO:0000313" key="2">
    <source>
        <dbReference type="EMBL" id="HIR70502.1"/>
    </source>
</evidence>
<reference evidence="2" key="2">
    <citation type="journal article" date="2021" name="PeerJ">
        <title>Extensive microbial diversity within the chicken gut microbiome revealed by metagenomics and culture.</title>
        <authorList>
            <person name="Gilroy R."/>
            <person name="Ravi A."/>
            <person name="Getino M."/>
            <person name="Pursley I."/>
            <person name="Horton D.L."/>
            <person name="Alikhan N.F."/>
            <person name="Baker D."/>
            <person name="Gharbi K."/>
            <person name="Hall N."/>
            <person name="Watson M."/>
            <person name="Adriaenssens E.M."/>
            <person name="Foster-Nyarko E."/>
            <person name="Jarju S."/>
            <person name="Secka A."/>
            <person name="Antonio M."/>
            <person name="Oren A."/>
            <person name="Chaudhuri R.R."/>
            <person name="La Ragione R."/>
            <person name="Hildebrand F."/>
            <person name="Pallen M.J."/>
        </authorList>
    </citation>
    <scope>NUCLEOTIDE SEQUENCE</scope>
    <source>
        <strain evidence="2">ChiSjej5B23-6657</strain>
    </source>
</reference>
<evidence type="ECO:0008006" key="4">
    <source>
        <dbReference type="Google" id="ProtNLM"/>
    </source>
</evidence>
<evidence type="ECO:0000256" key="1">
    <source>
        <dbReference type="SAM" id="Phobius"/>
    </source>
</evidence>
<dbReference type="Proteomes" id="UP000823912">
    <property type="component" value="Unassembled WGS sequence"/>
</dbReference>
<sequence>MREKLMRFMAGRNGADQLAKTSLWVALILMIITMFTHQWWVYLLALAALIYSYFRMMSRNTSKRYLENQHFLQRTYKIRTWFAGLGGKIRYQKSKMSYDHEQRKIYRIFYCPTCKQKIRAPKGKGKIQITCPKCKTEFIRRT</sequence>
<gene>
    <name evidence="2" type="ORF">IAA55_04405</name>
</gene>